<reference evidence="2" key="1">
    <citation type="submission" date="2016-07" db="EMBL/GenBank/DDBJ databases">
        <title>De novo transcriptome assembly of four accessions of the metal hyperaccumulator plant Noccaea caerulescens.</title>
        <authorList>
            <person name="Blande D."/>
            <person name="Halimaa P."/>
            <person name="Tervahauta A.I."/>
            <person name="Aarts M.G."/>
            <person name="Karenlampi S.O."/>
        </authorList>
    </citation>
    <scope>NUCLEOTIDE SEQUENCE</scope>
</reference>
<name>A0A1J3JIT1_NOCCA</name>
<feature type="transmembrane region" description="Helical" evidence="1">
    <location>
        <begin position="33"/>
        <end position="52"/>
    </location>
</feature>
<organism evidence="2">
    <name type="scientific">Noccaea caerulescens</name>
    <name type="common">Alpine penny-cress</name>
    <name type="synonym">Thlaspi caerulescens</name>
    <dbReference type="NCBI Taxonomy" id="107243"/>
    <lineage>
        <taxon>Eukaryota</taxon>
        <taxon>Viridiplantae</taxon>
        <taxon>Streptophyta</taxon>
        <taxon>Embryophyta</taxon>
        <taxon>Tracheophyta</taxon>
        <taxon>Spermatophyta</taxon>
        <taxon>Magnoliopsida</taxon>
        <taxon>eudicotyledons</taxon>
        <taxon>Gunneridae</taxon>
        <taxon>Pentapetalae</taxon>
        <taxon>rosids</taxon>
        <taxon>malvids</taxon>
        <taxon>Brassicales</taxon>
        <taxon>Brassicaceae</taxon>
        <taxon>Coluteocarpeae</taxon>
        <taxon>Noccaea</taxon>
    </lineage>
</organism>
<dbReference type="AlphaFoldDB" id="A0A1J3JIT1"/>
<feature type="transmembrane region" description="Helical" evidence="1">
    <location>
        <begin position="89"/>
        <end position="112"/>
    </location>
</feature>
<accession>A0A1J3JIT1</accession>
<evidence type="ECO:0000256" key="1">
    <source>
        <dbReference type="SAM" id="Phobius"/>
    </source>
</evidence>
<sequence length="148" mass="16388">MGRWVIVGAATIPYLGMVIRCLFKDVPVPRYRLGAVVRRSWYLAVMIFMYCISYNSQYGSRGEATLLSLDLILLGISLMQLSYPAGDFNLTHVVLTSLAGLMFASLGVIGTFSSSEFTASLWYFPPSILILSVIDSRIEIDPAAWLHA</sequence>
<dbReference type="EMBL" id="GEVM01013520">
    <property type="protein sequence ID" value="JAU92418.1"/>
    <property type="molecule type" value="Transcribed_RNA"/>
</dbReference>
<proteinExistence type="predicted"/>
<evidence type="ECO:0000313" key="2">
    <source>
        <dbReference type="EMBL" id="JAU92418.1"/>
    </source>
</evidence>
<keyword evidence="1" id="KW-0812">Transmembrane</keyword>
<protein>
    <submittedName>
        <fullName evidence="2">Uncharacterized protein</fullName>
    </submittedName>
</protein>
<feature type="transmembrane region" description="Helical" evidence="1">
    <location>
        <begin position="64"/>
        <end position="83"/>
    </location>
</feature>
<keyword evidence="1" id="KW-1133">Transmembrane helix</keyword>
<gene>
    <name evidence="2" type="ORF">MP_TR24040_c0_g1_i1_g.69909</name>
</gene>
<keyword evidence="1" id="KW-0472">Membrane</keyword>